<name>A0ACC3ZJ56_COLTU</name>
<dbReference type="EMBL" id="VUJX02000001">
    <property type="protein sequence ID" value="KAL0944109.1"/>
    <property type="molecule type" value="Genomic_DNA"/>
</dbReference>
<protein>
    <submittedName>
        <fullName evidence="1">Uncharacterized protein</fullName>
    </submittedName>
</protein>
<keyword evidence="2" id="KW-1185">Reference proteome</keyword>
<comment type="caution">
    <text evidence="1">The sequence shown here is derived from an EMBL/GenBank/DDBJ whole genome shotgun (WGS) entry which is preliminary data.</text>
</comment>
<accession>A0ACC3ZJ56</accession>
<reference evidence="1 2" key="1">
    <citation type="journal article" date="2020" name="Phytopathology">
        <title>Genome Sequence Resources of Colletotrichum truncatum, C. plurivorum, C. musicola, and C. sojae: Four Species Pathogenic to Soybean (Glycine max).</title>
        <authorList>
            <person name="Rogerio F."/>
            <person name="Boufleur T.R."/>
            <person name="Ciampi-Guillardi M."/>
            <person name="Sukno S.A."/>
            <person name="Thon M.R."/>
            <person name="Massola Junior N.S."/>
            <person name="Baroncelli R."/>
        </authorList>
    </citation>
    <scope>NUCLEOTIDE SEQUENCE [LARGE SCALE GENOMIC DNA]</scope>
    <source>
        <strain evidence="1 2">CMES1059</strain>
    </source>
</reference>
<dbReference type="Proteomes" id="UP000805649">
    <property type="component" value="Unassembled WGS sequence"/>
</dbReference>
<organism evidence="1 2">
    <name type="scientific">Colletotrichum truncatum</name>
    <name type="common">Anthracnose fungus</name>
    <name type="synonym">Colletotrichum capsici</name>
    <dbReference type="NCBI Taxonomy" id="5467"/>
    <lineage>
        <taxon>Eukaryota</taxon>
        <taxon>Fungi</taxon>
        <taxon>Dikarya</taxon>
        <taxon>Ascomycota</taxon>
        <taxon>Pezizomycotina</taxon>
        <taxon>Sordariomycetes</taxon>
        <taxon>Hypocreomycetidae</taxon>
        <taxon>Glomerellales</taxon>
        <taxon>Glomerellaceae</taxon>
        <taxon>Colletotrichum</taxon>
        <taxon>Colletotrichum truncatum species complex</taxon>
    </lineage>
</organism>
<evidence type="ECO:0000313" key="1">
    <source>
        <dbReference type="EMBL" id="KAL0944109.1"/>
    </source>
</evidence>
<gene>
    <name evidence="1" type="ORF">CTRU02_201996</name>
</gene>
<evidence type="ECO:0000313" key="2">
    <source>
        <dbReference type="Proteomes" id="UP000805649"/>
    </source>
</evidence>
<sequence>MGEDKEVNCSDLLVATKLGGASAGLLHALTPEGSGRLEGDWRRVVGVLRRMHQNVQHYKPVPARSAWATKPHQGLSDHRVALTEDAIRQRREKGRADRSLLK</sequence>
<proteinExistence type="predicted"/>